<dbReference type="EMBL" id="CP011412">
    <property type="protein sequence ID" value="AKH19942.1"/>
    <property type="molecule type" value="Genomic_DNA"/>
</dbReference>
<name>A0A0F7JWB0_9GAMM</name>
<dbReference type="KEGG" id="seds:AAY24_05800"/>
<keyword evidence="2" id="KW-1185">Reference proteome</keyword>
<evidence type="ECO:0000313" key="1">
    <source>
        <dbReference type="EMBL" id="AKH19942.1"/>
    </source>
</evidence>
<accession>A0A0F7JWB0</accession>
<evidence type="ECO:0000313" key="2">
    <source>
        <dbReference type="Proteomes" id="UP000034410"/>
    </source>
</evidence>
<gene>
    <name evidence="1" type="ORF">AAY24_05800</name>
</gene>
<proteinExistence type="predicted"/>
<dbReference type="AlphaFoldDB" id="A0A0F7JWB0"/>
<dbReference type="InterPro" id="IPR021363">
    <property type="entry name" value="DUF2835"/>
</dbReference>
<sequence length="72" mass="8174">MQRHRFSIDISADTFLRYYRGVASAVIVRGEDGRTIQLPAKHFRPFVTAAGVSGRFELLLDANGKLIELRRL</sequence>
<reference evidence="1 2" key="1">
    <citation type="journal article" date="2015" name="Genome Announc.">
        <title>Complete Genome Sequence of Sedimenticola thiotaurini Strain SIP-G1, a Polyphosphate- and Polyhydroxyalkanoate-Accumulating Sulfur-Oxidizing Gammaproteobacterium Isolated from Salt Marsh Sediments.</title>
        <authorList>
            <person name="Flood B.E."/>
            <person name="Jones D.S."/>
            <person name="Bailey J.V."/>
        </authorList>
    </citation>
    <scope>NUCLEOTIDE SEQUENCE [LARGE SCALE GENOMIC DNA]</scope>
    <source>
        <strain evidence="1 2">SIP-G1</strain>
    </source>
</reference>
<dbReference type="RefSeq" id="WP_046858877.1">
    <property type="nucleotide sequence ID" value="NZ_CP011412.1"/>
</dbReference>
<dbReference type="Proteomes" id="UP000034410">
    <property type="component" value="Chromosome"/>
</dbReference>
<dbReference type="Pfam" id="PF11197">
    <property type="entry name" value="DUF2835"/>
    <property type="match status" value="1"/>
</dbReference>
<organism evidence="1 2">
    <name type="scientific">Sedimenticola thiotaurini</name>
    <dbReference type="NCBI Taxonomy" id="1543721"/>
    <lineage>
        <taxon>Bacteria</taxon>
        <taxon>Pseudomonadati</taxon>
        <taxon>Pseudomonadota</taxon>
        <taxon>Gammaproteobacteria</taxon>
        <taxon>Chromatiales</taxon>
        <taxon>Sedimenticolaceae</taxon>
        <taxon>Sedimenticola</taxon>
    </lineage>
</organism>
<dbReference type="OrthoDB" id="5600793at2"/>
<evidence type="ECO:0008006" key="3">
    <source>
        <dbReference type="Google" id="ProtNLM"/>
    </source>
</evidence>
<protein>
    <recommendedName>
        <fullName evidence="3">DUF2835 family protein</fullName>
    </recommendedName>
</protein>